<gene>
    <name evidence="6" type="ORF">POTOM_007171</name>
</gene>
<comment type="similarity">
    <text evidence="3">Belongs to the neutral ceramidase family.</text>
</comment>
<dbReference type="Pfam" id="PF04734">
    <property type="entry name" value="Ceramidase_alk"/>
    <property type="match status" value="2"/>
</dbReference>
<dbReference type="AlphaFoldDB" id="A0A8X8DBK0"/>
<accession>A0A8X8DBK0</accession>
<dbReference type="EMBL" id="JAAWWB010000003">
    <property type="protein sequence ID" value="KAG6785602.1"/>
    <property type="molecule type" value="Genomic_DNA"/>
</dbReference>
<dbReference type="GO" id="GO:0046512">
    <property type="term" value="P:sphingosine biosynthetic process"/>
    <property type="evidence" value="ECO:0007669"/>
    <property type="project" value="TreeGrafter"/>
</dbReference>
<feature type="domain" description="Neutral/alkaline non-lysosomal ceramidase N-terminal" evidence="5">
    <location>
        <begin position="44"/>
        <end position="104"/>
    </location>
</feature>
<feature type="domain" description="Neutral/alkaline non-lysosomal ceramidase N-terminal" evidence="5">
    <location>
        <begin position="105"/>
        <end position="307"/>
    </location>
</feature>
<evidence type="ECO:0000256" key="2">
    <source>
        <dbReference type="PIRSR" id="PIRSR606823-2"/>
    </source>
</evidence>
<evidence type="ECO:0000256" key="4">
    <source>
        <dbReference type="SAM" id="MobiDB-lite"/>
    </source>
</evidence>
<evidence type="ECO:0000256" key="3">
    <source>
        <dbReference type="RuleBase" id="RU366019"/>
    </source>
</evidence>
<organism evidence="6 7">
    <name type="scientific">Populus tomentosa</name>
    <name type="common">Chinese white poplar</name>
    <dbReference type="NCBI Taxonomy" id="118781"/>
    <lineage>
        <taxon>Eukaryota</taxon>
        <taxon>Viridiplantae</taxon>
        <taxon>Streptophyta</taxon>
        <taxon>Embryophyta</taxon>
        <taxon>Tracheophyta</taxon>
        <taxon>Spermatophyta</taxon>
        <taxon>Magnoliopsida</taxon>
        <taxon>eudicotyledons</taxon>
        <taxon>Gunneridae</taxon>
        <taxon>Pentapetalae</taxon>
        <taxon>rosids</taxon>
        <taxon>fabids</taxon>
        <taxon>Malpighiales</taxon>
        <taxon>Salicaceae</taxon>
        <taxon>Saliceae</taxon>
        <taxon>Populus</taxon>
    </lineage>
</organism>
<sequence>MLHVGEVAFKDMGKYSMITLEIKIHVAFAPHTNKRALDHAAKECCGYFAMMGYTVLGFVQQSFDALVNAIEQSVVQAHENLKPGSVFINTGDVENAGINRSPKSTSGKSIGAFSWYASHGTSMSRDNKLISGDNKGAAARFFEDWLTSTESISSRSVPTPSNISKLIEKVRSIKATGGKPSGNSTSRSFKARKSDGSQFVGAFCQSNVGDVSPNVLGAFCTDSGKPCDFNHSSCHGDVNLCIGRGPGYPDDILSTKIIGERQFNKAVDLFMSATKELTGKVDYRHVYQNFNQRALEKSEEPLKRTKPIPGGMPKAQGCFTIKPHKHRANRRADA</sequence>
<dbReference type="PANTHER" id="PTHR12670">
    <property type="entry name" value="CERAMIDASE"/>
    <property type="match status" value="1"/>
</dbReference>
<comment type="cofactor">
    <cofactor evidence="2">
        <name>Zn(2+)</name>
        <dbReference type="ChEBI" id="CHEBI:29105"/>
    </cofactor>
    <text evidence="2">Binds 1 zinc ion per subunit.</text>
</comment>
<keyword evidence="2" id="KW-0479">Metal-binding</keyword>
<keyword evidence="2" id="KW-0862">Zinc</keyword>
<keyword evidence="3" id="KW-0746">Sphingolipid metabolism</keyword>
<evidence type="ECO:0000313" key="6">
    <source>
        <dbReference type="EMBL" id="KAG6785602.1"/>
    </source>
</evidence>
<comment type="caution">
    <text evidence="6">The sequence shown here is derived from an EMBL/GenBank/DDBJ whole genome shotgun (WGS) entry which is preliminary data.</text>
</comment>
<dbReference type="InterPro" id="IPR031329">
    <property type="entry name" value="NEUT/ALK_ceramidase_N"/>
</dbReference>
<keyword evidence="7" id="KW-1185">Reference proteome</keyword>
<comment type="catalytic activity">
    <reaction evidence="3">
        <text>an N-acylsphing-4-enine + H2O = sphing-4-enine + a fatty acid</text>
        <dbReference type="Rhea" id="RHEA:20856"/>
        <dbReference type="ChEBI" id="CHEBI:15377"/>
        <dbReference type="ChEBI" id="CHEBI:28868"/>
        <dbReference type="ChEBI" id="CHEBI:52639"/>
        <dbReference type="ChEBI" id="CHEBI:57756"/>
        <dbReference type="EC" id="3.5.1.23"/>
    </reaction>
</comment>
<feature type="region of interest" description="Disordered" evidence="4">
    <location>
        <begin position="303"/>
        <end position="334"/>
    </location>
</feature>
<dbReference type="GO" id="GO:0005576">
    <property type="term" value="C:extracellular region"/>
    <property type="evidence" value="ECO:0007669"/>
    <property type="project" value="TreeGrafter"/>
</dbReference>
<dbReference type="GO" id="GO:0046514">
    <property type="term" value="P:ceramide catabolic process"/>
    <property type="evidence" value="ECO:0007669"/>
    <property type="project" value="InterPro"/>
</dbReference>
<protein>
    <recommendedName>
        <fullName evidence="3">Neutral ceramidase</fullName>
        <ecNumber evidence="3">3.5.1.23</ecNumber>
    </recommendedName>
</protein>
<dbReference type="GO" id="GO:0046872">
    <property type="term" value="F:metal ion binding"/>
    <property type="evidence" value="ECO:0007669"/>
    <property type="project" value="UniProtKB-KW"/>
</dbReference>
<dbReference type="EC" id="3.5.1.23" evidence="3"/>
<dbReference type="OrthoDB" id="191371at2759"/>
<dbReference type="Proteomes" id="UP000886885">
    <property type="component" value="Chromosome 2A"/>
</dbReference>
<evidence type="ECO:0000313" key="7">
    <source>
        <dbReference type="Proteomes" id="UP000886885"/>
    </source>
</evidence>
<evidence type="ECO:0000256" key="1">
    <source>
        <dbReference type="PIRSR" id="PIRSR606823-1"/>
    </source>
</evidence>
<name>A0A8X8DBK0_POPTO</name>
<keyword evidence="3" id="KW-0443">Lipid metabolism</keyword>
<dbReference type="GO" id="GO:0016020">
    <property type="term" value="C:membrane"/>
    <property type="evidence" value="ECO:0007669"/>
    <property type="project" value="GOC"/>
</dbReference>
<feature type="binding site" evidence="2">
    <location>
        <position position="119"/>
    </location>
    <ligand>
        <name>Zn(2+)</name>
        <dbReference type="ChEBI" id="CHEBI:29105"/>
    </ligand>
</feature>
<dbReference type="PANTHER" id="PTHR12670:SF13">
    <property type="entry name" value="NEUTRAL CERAMIDASE"/>
    <property type="match status" value="1"/>
</dbReference>
<feature type="active site" description="Nucleophile" evidence="1">
    <location>
        <position position="212"/>
    </location>
</feature>
<feature type="compositionally biased region" description="Basic residues" evidence="4">
    <location>
        <begin position="322"/>
        <end position="334"/>
    </location>
</feature>
<keyword evidence="3" id="KW-0378">Hydrolase</keyword>
<proteinExistence type="inferred from homology"/>
<reference evidence="6" key="1">
    <citation type="journal article" date="2020" name="bioRxiv">
        <title>Hybrid origin of Populus tomentosa Carr. identified through genome sequencing and phylogenomic analysis.</title>
        <authorList>
            <person name="An X."/>
            <person name="Gao K."/>
            <person name="Chen Z."/>
            <person name="Li J."/>
            <person name="Yang X."/>
            <person name="Yang X."/>
            <person name="Zhou J."/>
            <person name="Guo T."/>
            <person name="Zhao T."/>
            <person name="Huang S."/>
            <person name="Miao D."/>
            <person name="Khan W.U."/>
            <person name="Rao P."/>
            <person name="Ye M."/>
            <person name="Lei B."/>
            <person name="Liao W."/>
            <person name="Wang J."/>
            <person name="Ji L."/>
            <person name="Li Y."/>
            <person name="Guo B."/>
            <person name="Mustafa N.S."/>
            <person name="Li S."/>
            <person name="Yun Q."/>
            <person name="Keller S.R."/>
            <person name="Mao J."/>
            <person name="Zhang R."/>
            <person name="Strauss S.H."/>
        </authorList>
    </citation>
    <scope>NUCLEOTIDE SEQUENCE</scope>
    <source>
        <strain evidence="6">GM15</strain>
        <tissue evidence="6">Leaf</tissue>
    </source>
</reference>
<evidence type="ECO:0000259" key="5">
    <source>
        <dbReference type="Pfam" id="PF04734"/>
    </source>
</evidence>
<dbReference type="GO" id="GO:0017040">
    <property type="term" value="F:N-acylsphingosine amidohydrolase activity"/>
    <property type="evidence" value="ECO:0007669"/>
    <property type="project" value="UniProtKB-UniRule"/>
</dbReference>
<dbReference type="InterPro" id="IPR006823">
    <property type="entry name" value="Ceramidase_alk"/>
</dbReference>
<dbReference type="GO" id="GO:0042759">
    <property type="term" value="P:long-chain fatty acid biosynthetic process"/>
    <property type="evidence" value="ECO:0007669"/>
    <property type="project" value="TreeGrafter"/>
</dbReference>